<evidence type="ECO:0000256" key="7">
    <source>
        <dbReference type="ARBA" id="ARBA00064153"/>
    </source>
</evidence>
<reference evidence="11" key="3">
    <citation type="submission" date="2025-09" db="UniProtKB">
        <authorList>
            <consortium name="Ensembl"/>
        </authorList>
    </citation>
    <scope>IDENTIFICATION</scope>
</reference>
<dbReference type="FunFam" id="3.10.250.10:FF:000007">
    <property type="entry name" value="Soluble scavenger receptor cysteine-rich domain-containing protein SSC5D"/>
    <property type="match status" value="3"/>
</dbReference>
<keyword evidence="12" id="KW-1185">Reference proteome</keyword>
<dbReference type="Proteomes" id="UP000001645">
    <property type="component" value="Unplaced"/>
</dbReference>
<evidence type="ECO:0000259" key="10">
    <source>
        <dbReference type="PROSITE" id="PS50287"/>
    </source>
</evidence>
<comment type="function">
    <text evidence="6">Binds to extracellular matrix proteins. Binds to pathogen-associated molecular patterns (PAMPs) present on the cell walls of Gram-positive and Gram-negative bacteria and fungi, behaving as a pattern recognition receptor (PRR). Induces bacterial and fungal aggregation and subsequent inhibition of PAMP-induced cytokine release. Does not possess intrinsic bactericidal activity. May play a role in the innate defense and homeostasis of certain epithelial surfaces.</text>
</comment>
<dbReference type="PRINTS" id="PR00258">
    <property type="entry name" value="SPERACTRCPTR"/>
</dbReference>
<dbReference type="InterPro" id="IPR001190">
    <property type="entry name" value="SRCR"/>
</dbReference>
<keyword evidence="4" id="KW-0675">Receptor</keyword>
<evidence type="ECO:0000256" key="9">
    <source>
        <dbReference type="PROSITE-ProRule" id="PRU00196"/>
    </source>
</evidence>
<dbReference type="SMART" id="SM00202">
    <property type="entry name" value="SR"/>
    <property type="match status" value="3"/>
</dbReference>
<accession>G1NEJ4</accession>
<dbReference type="PANTHER" id="PTHR19331:SF487">
    <property type="entry name" value="SOLUBLE SCAVENGER RECEPTOR CYSTEINE-RICH DOMAIN-CONTAINING PROTEIN SSC5D"/>
    <property type="match status" value="1"/>
</dbReference>
<evidence type="ECO:0000256" key="4">
    <source>
        <dbReference type="ARBA" id="ARBA00023170"/>
    </source>
</evidence>
<feature type="disulfide bond" evidence="9">
    <location>
        <begin position="57"/>
        <end position="121"/>
    </location>
</feature>
<dbReference type="PANTHER" id="PTHR19331">
    <property type="entry name" value="SCAVENGER RECEPTOR DOMAIN-CONTAINING"/>
    <property type="match status" value="1"/>
</dbReference>
<feature type="disulfide bond" evidence="9">
    <location>
        <begin position="302"/>
        <end position="363"/>
    </location>
</feature>
<feature type="domain" description="SRCR" evidence="10">
    <location>
        <begin position="264"/>
        <end position="364"/>
    </location>
</feature>
<reference evidence="11" key="1">
    <citation type="journal article" date="2010" name="PLoS Biol.">
        <title>Multi-platform next-generation sequencing of the domestic turkey (Meleagris gallopavo): genome assembly and analysis.</title>
        <authorList>
            <person name="Dalloul R.A."/>
            <person name="Long J.A."/>
            <person name="Zimin A.V."/>
            <person name="Aslam L."/>
            <person name="Beal K."/>
            <person name="Blomberg L.A."/>
            <person name="Bouffard P."/>
            <person name="Burt D.W."/>
            <person name="Crasta O."/>
            <person name="Crooijmans R.P."/>
            <person name="Cooper K."/>
            <person name="Coulombe R.A."/>
            <person name="De S."/>
            <person name="Delany M.E."/>
            <person name="Dodgson J.B."/>
            <person name="Dong J.J."/>
            <person name="Evans C."/>
            <person name="Frederickson K.M."/>
            <person name="Flicek P."/>
            <person name="Florea L."/>
            <person name="Folkerts O."/>
            <person name="Groenen M.A."/>
            <person name="Harkins T.T."/>
            <person name="Herrero J."/>
            <person name="Hoffmann S."/>
            <person name="Megens H.J."/>
            <person name="Jiang A."/>
            <person name="de Jong P."/>
            <person name="Kaiser P."/>
            <person name="Kim H."/>
            <person name="Kim K.W."/>
            <person name="Kim S."/>
            <person name="Langenberger D."/>
            <person name="Lee M.K."/>
            <person name="Lee T."/>
            <person name="Mane S."/>
            <person name="Marcais G."/>
            <person name="Marz M."/>
            <person name="McElroy A.P."/>
            <person name="Modise T."/>
            <person name="Nefedov M."/>
            <person name="Notredame C."/>
            <person name="Paton I.R."/>
            <person name="Payne W.S."/>
            <person name="Pertea G."/>
            <person name="Prickett D."/>
            <person name="Puiu D."/>
            <person name="Qioa D."/>
            <person name="Raineri E."/>
            <person name="Ruffier M."/>
            <person name="Salzberg S.L."/>
            <person name="Schatz M.C."/>
            <person name="Scheuring C."/>
            <person name="Schmidt C.J."/>
            <person name="Schroeder S."/>
            <person name="Searle S.M."/>
            <person name="Smith E.J."/>
            <person name="Smith J."/>
            <person name="Sonstegard T.S."/>
            <person name="Stadler P.F."/>
            <person name="Tafer H."/>
            <person name="Tu Z.J."/>
            <person name="Van Tassell C.P."/>
            <person name="Vilella A.J."/>
            <person name="Williams K.P."/>
            <person name="Yorke J.A."/>
            <person name="Zhang L."/>
            <person name="Zhang H.B."/>
            <person name="Zhang X."/>
            <person name="Zhang Y."/>
            <person name="Reed K.M."/>
        </authorList>
    </citation>
    <scope>NUCLEOTIDE SEQUENCE [LARGE SCALE GENOMIC DNA]</scope>
</reference>
<evidence type="ECO:0000256" key="8">
    <source>
        <dbReference type="ARBA" id="ARBA00069168"/>
    </source>
</evidence>
<comment type="subunit">
    <text evidence="7">Interacts with LGALS1 and laminin.</text>
</comment>
<keyword evidence="5" id="KW-0325">Glycoprotein</keyword>
<evidence type="ECO:0000256" key="6">
    <source>
        <dbReference type="ARBA" id="ARBA00058074"/>
    </source>
</evidence>
<evidence type="ECO:0000256" key="3">
    <source>
        <dbReference type="ARBA" id="ARBA00023157"/>
    </source>
</evidence>
<dbReference type="InterPro" id="IPR036772">
    <property type="entry name" value="SRCR-like_dom_sf"/>
</dbReference>
<organism evidence="11 12">
    <name type="scientific">Meleagris gallopavo</name>
    <name type="common">Wild turkey</name>
    <dbReference type="NCBI Taxonomy" id="9103"/>
    <lineage>
        <taxon>Eukaryota</taxon>
        <taxon>Metazoa</taxon>
        <taxon>Chordata</taxon>
        <taxon>Craniata</taxon>
        <taxon>Vertebrata</taxon>
        <taxon>Euteleostomi</taxon>
        <taxon>Archelosauria</taxon>
        <taxon>Archosauria</taxon>
        <taxon>Dinosauria</taxon>
        <taxon>Saurischia</taxon>
        <taxon>Theropoda</taxon>
        <taxon>Coelurosauria</taxon>
        <taxon>Aves</taxon>
        <taxon>Neognathae</taxon>
        <taxon>Galloanserae</taxon>
        <taxon>Galliformes</taxon>
        <taxon>Phasianidae</taxon>
        <taxon>Meleagridinae</taxon>
        <taxon>Meleagris</taxon>
    </lineage>
</organism>
<dbReference type="HOGENOM" id="CLU_002555_0_2_1"/>
<feature type="disulfide bond" evidence="9">
    <location>
        <begin position="289"/>
        <end position="353"/>
    </location>
</feature>
<feature type="domain" description="SRCR" evidence="10">
    <location>
        <begin position="32"/>
        <end position="132"/>
    </location>
</feature>
<keyword evidence="2" id="KW-0677">Repeat</keyword>
<evidence type="ECO:0000256" key="2">
    <source>
        <dbReference type="ARBA" id="ARBA00022737"/>
    </source>
</evidence>
<reference evidence="11" key="2">
    <citation type="submission" date="2025-08" db="UniProtKB">
        <authorList>
            <consortium name="Ensembl"/>
        </authorList>
    </citation>
    <scope>IDENTIFICATION</scope>
</reference>
<feature type="disulfide bond" evidence="9">
    <location>
        <begin position="101"/>
        <end position="111"/>
    </location>
</feature>
<evidence type="ECO:0000256" key="5">
    <source>
        <dbReference type="ARBA" id="ARBA00023180"/>
    </source>
</evidence>
<feature type="disulfide bond" evidence="9">
    <location>
        <begin position="191"/>
        <end position="252"/>
    </location>
</feature>
<protein>
    <recommendedName>
        <fullName evidence="8">Soluble scavenger receptor cysteine-rich domain-containing protein SSC5D</fullName>
    </recommendedName>
</protein>
<dbReference type="Ensembl" id="ENSMGAT00000012231.3">
    <property type="protein sequence ID" value="ENSMGAP00000011357.3"/>
    <property type="gene ID" value="ENSMGAG00000001430.3"/>
</dbReference>
<dbReference type="PROSITE" id="PS00420">
    <property type="entry name" value="SRCR_1"/>
    <property type="match status" value="2"/>
</dbReference>
<feature type="disulfide bond" evidence="9">
    <location>
        <begin position="333"/>
        <end position="343"/>
    </location>
</feature>
<sequence length="412" mass="44335">EEMHPGCHQTLPGVMHLILLLNQANIPREAPLRLTNGPNRCSGRVEVFYGHQWGTVCDDSWDISDAEVVCRQLGCGRALSASASASFGEGSGPIWLDDVNCTGAETALSKCETSLWGAHNCKHGEDAGVLCLGKSHLRHFQIEPLKDEVWLRLIISRFSHHDPGEVEVFHEQQWGTVCDDSWDLTDAQVVCRQLGCGEAISAPGSARYGQGTGKIWLDDVNCAGSEIALAECRVRPWGDHNCNHGEDAGVVCSGTPNSPKAAPLRLVNGPSRCAGRVEVLLGQQWGTVCDDSWGLSDAAVVCKQLGCGTAMSAPGSAYFGQGFGRIWLDDVRCSSSESALSECAARPWGVHNCNHGEDAGVVCSGKLHACPNCEAFVATKPLIWVLGLVALHPFTVIESQNRLSWNGYLMFT</sequence>
<dbReference type="SUPFAM" id="SSF56487">
    <property type="entry name" value="SRCR-like"/>
    <property type="match status" value="3"/>
</dbReference>
<feature type="domain" description="SRCR" evidence="10">
    <location>
        <begin position="151"/>
        <end position="253"/>
    </location>
</feature>
<evidence type="ECO:0000313" key="11">
    <source>
        <dbReference type="Ensembl" id="ENSMGAP00000011357.3"/>
    </source>
</evidence>
<dbReference type="Bgee" id="ENSMGAG00000001430">
    <property type="expression patterns" value="Expressed in liver and 5 other cell types or tissues"/>
</dbReference>
<feature type="disulfide bond" evidence="9">
    <location>
        <begin position="222"/>
        <end position="232"/>
    </location>
</feature>
<dbReference type="PROSITE" id="PS50287">
    <property type="entry name" value="SRCR_2"/>
    <property type="match status" value="3"/>
</dbReference>
<keyword evidence="3 9" id="KW-1015">Disulfide bond</keyword>
<dbReference type="Pfam" id="PF00530">
    <property type="entry name" value="SRCR"/>
    <property type="match status" value="3"/>
</dbReference>
<evidence type="ECO:0000256" key="1">
    <source>
        <dbReference type="ARBA" id="ARBA00022729"/>
    </source>
</evidence>
<feature type="disulfide bond" evidence="9">
    <location>
        <begin position="178"/>
        <end position="242"/>
    </location>
</feature>
<keyword evidence="1" id="KW-0732">Signal</keyword>
<evidence type="ECO:0000313" key="12">
    <source>
        <dbReference type="Proteomes" id="UP000001645"/>
    </source>
</evidence>
<feature type="disulfide bond" evidence="9">
    <location>
        <begin position="70"/>
        <end position="131"/>
    </location>
</feature>
<proteinExistence type="predicted"/>
<dbReference type="GeneTree" id="ENSGT00940000164475"/>
<name>G1NEJ4_MELGA</name>
<dbReference type="Gene3D" id="3.10.250.10">
    <property type="entry name" value="SRCR-like domain"/>
    <property type="match status" value="3"/>
</dbReference>
<dbReference type="AlphaFoldDB" id="G1NEJ4"/>
<dbReference type="GO" id="GO:0016020">
    <property type="term" value="C:membrane"/>
    <property type="evidence" value="ECO:0007669"/>
    <property type="project" value="InterPro"/>
</dbReference>
<dbReference type="InParanoid" id="G1NEJ4"/>